<feature type="region of interest" description="Disordered" evidence="11">
    <location>
        <begin position="362"/>
        <end position="386"/>
    </location>
</feature>
<comment type="subcellular location">
    <subcellularLocation>
        <location evidence="2">Nucleus</location>
    </subcellularLocation>
</comment>
<keyword evidence="15" id="KW-1185">Reference proteome</keyword>
<dbReference type="SMART" id="SM00702">
    <property type="entry name" value="P4Hc"/>
    <property type="match status" value="1"/>
</dbReference>
<dbReference type="InterPro" id="IPR016177">
    <property type="entry name" value="DNA-bd_dom_sf"/>
</dbReference>
<proteinExistence type="predicted"/>
<comment type="caution">
    <text evidence="14">The sequence shown here is derived from an EMBL/GenBank/DDBJ whole genome shotgun (WGS) entry which is preliminary data.</text>
</comment>
<feature type="compositionally biased region" description="Low complexity" evidence="11">
    <location>
        <begin position="932"/>
        <end position="956"/>
    </location>
</feature>
<dbReference type="InterPro" id="IPR006620">
    <property type="entry name" value="Pro_4_hyd_alph"/>
</dbReference>
<dbReference type="Proteomes" id="UP000239899">
    <property type="component" value="Unassembled WGS sequence"/>
</dbReference>
<evidence type="ECO:0000256" key="2">
    <source>
        <dbReference type="ARBA" id="ARBA00004123"/>
    </source>
</evidence>
<feature type="domain" description="Fe2OG dioxygenase" evidence="13">
    <location>
        <begin position="115"/>
        <end position="213"/>
    </location>
</feature>
<dbReference type="PROSITE" id="PS51471">
    <property type="entry name" value="FE2OG_OXY"/>
    <property type="match status" value="1"/>
</dbReference>
<evidence type="ECO:0000256" key="7">
    <source>
        <dbReference type="ARBA" id="ARBA00023015"/>
    </source>
</evidence>
<evidence type="ECO:0000256" key="4">
    <source>
        <dbReference type="ARBA" id="ARBA00022964"/>
    </source>
</evidence>
<dbReference type="SUPFAM" id="SSF54171">
    <property type="entry name" value="DNA-binding domain"/>
    <property type="match status" value="2"/>
</dbReference>
<dbReference type="PANTHER" id="PTHR32467">
    <property type="entry name" value="AP2-LIKE ETHYLENE-RESPONSIVE TRANSCRIPTION FACTOR"/>
    <property type="match status" value="1"/>
</dbReference>
<keyword evidence="8" id="KW-0238">DNA-binding</keyword>
<feature type="region of interest" description="Disordered" evidence="11">
    <location>
        <begin position="932"/>
        <end position="996"/>
    </location>
</feature>
<dbReference type="EMBL" id="LHPG02000009">
    <property type="protein sequence ID" value="PRW55996.1"/>
    <property type="molecule type" value="Genomic_DNA"/>
</dbReference>
<keyword evidence="5" id="KW-0560">Oxidoreductase</keyword>
<dbReference type="OrthoDB" id="69177at2759"/>
<dbReference type="Pfam" id="PF00847">
    <property type="entry name" value="AP2"/>
    <property type="match status" value="2"/>
</dbReference>
<accession>A0A2P6TPN6</accession>
<dbReference type="STRING" id="3076.A0A2P6TPN6"/>
<dbReference type="GO" id="GO:0005506">
    <property type="term" value="F:iron ion binding"/>
    <property type="evidence" value="ECO:0007669"/>
    <property type="project" value="InterPro"/>
</dbReference>
<feature type="region of interest" description="Disordered" evidence="11">
    <location>
        <begin position="282"/>
        <end position="319"/>
    </location>
</feature>
<dbReference type="CDD" id="cd00018">
    <property type="entry name" value="AP2"/>
    <property type="match status" value="2"/>
</dbReference>
<organism evidence="14 15">
    <name type="scientific">Chlorella sorokiniana</name>
    <name type="common">Freshwater green alga</name>
    <dbReference type="NCBI Taxonomy" id="3076"/>
    <lineage>
        <taxon>Eukaryota</taxon>
        <taxon>Viridiplantae</taxon>
        <taxon>Chlorophyta</taxon>
        <taxon>core chlorophytes</taxon>
        <taxon>Trebouxiophyceae</taxon>
        <taxon>Chlorellales</taxon>
        <taxon>Chlorellaceae</taxon>
        <taxon>Chlorella clade</taxon>
        <taxon>Chlorella</taxon>
    </lineage>
</organism>
<keyword evidence="6" id="KW-0408">Iron</keyword>
<feature type="domain" description="AP2/ERF" evidence="12">
    <location>
        <begin position="400"/>
        <end position="470"/>
    </location>
</feature>
<feature type="domain" description="AP2/ERF" evidence="12">
    <location>
        <begin position="506"/>
        <end position="564"/>
    </location>
</feature>
<dbReference type="GO" id="GO:0051213">
    <property type="term" value="F:dioxygenase activity"/>
    <property type="evidence" value="ECO:0007669"/>
    <property type="project" value="UniProtKB-KW"/>
</dbReference>
<dbReference type="GO" id="GO:0003700">
    <property type="term" value="F:DNA-binding transcription factor activity"/>
    <property type="evidence" value="ECO:0007669"/>
    <property type="project" value="InterPro"/>
</dbReference>
<dbReference type="GO" id="GO:0003677">
    <property type="term" value="F:DNA binding"/>
    <property type="evidence" value="ECO:0007669"/>
    <property type="project" value="UniProtKB-KW"/>
</dbReference>
<name>A0A2P6TPN6_CHLSO</name>
<evidence type="ECO:0000256" key="10">
    <source>
        <dbReference type="ARBA" id="ARBA00023242"/>
    </source>
</evidence>
<keyword evidence="9" id="KW-0804">Transcription</keyword>
<evidence type="ECO:0000256" key="8">
    <source>
        <dbReference type="ARBA" id="ARBA00023125"/>
    </source>
</evidence>
<dbReference type="InterPro" id="IPR044862">
    <property type="entry name" value="Pro_4_hyd_alph_FE2OG_OXY"/>
</dbReference>
<dbReference type="GO" id="GO:0005634">
    <property type="term" value="C:nucleus"/>
    <property type="evidence" value="ECO:0007669"/>
    <property type="project" value="UniProtKB-SubCell"/>
</dbReference>
<dbReference type="Gene3D" id="3.30.730.10">
    <property type="entry name" value="AP2/ERF domain"/>
    <property type="match status" value="2"/>
</dbReference>
<evidence type="ECO:0000259" key="12">
    <source>
        <dbReference type="PROSITE" id="PS51032"/>
    </source>
</evidence>
<reference evidence="14 15" key="1">
    <citation type="journal article" date="2018" name="Plant J.">
        <title>Genome sequences of Chlorella sorokiniana UTEX 1602 and Micractinium conductrix SAG 241.80: implications to maltose excretion by a green alga.</title>
        <authorList>
            <person name="Arriola M.B."/>
            <person name="Velmurugan N."/>
            <person name="Zhang Y."/>
            <person name="Plunkett M.H."/>
            <person name="Hondzo H."/>
            <person name="Barney B.M."/>
        </authorList>
    </citation>
    <scope>NUCLEOTIDE SEQUENCE [LARGE SCALE GENOMIC DNA]</scope>
    <source>
        <strain evidence="15">UTEX 1602</strain>
    </source>
</reference>
<keyword evidence="7" id="KW-0805">Transcription regulation</keyword>
<evidence type="ECO:0000256" key="11">
    <source>
        <dbReference type="SAM" id="MobiDB-lite"/>
    </source>
</evidence>
<feature type="compositionally biased region" description="Polar residues" evidence="11">
    <location>
        <begin position="962"/>
        <end position="973"/>
    </location>
</feature>
<dbReference type="GO" id="GO:0016705">
    <property type="term" value="F:oxidoreductase activity, acting on paired donors, with incorporation or reduction of molecular oxygen"/>
    <property type="evidence" value="ECO:0007669"/>
    <property type="project" value="InterPro"/>
</dbReference>
<protein>
    <submittedName>
        <fullName evidence="14">AP2-like ethylene-responsive transcription factor ANT</fullName>
    </submittedName>
</protein>
<feature type="compositionally biased region" description="Polar residues" evidence="11">
    <location>
        <begin position="374"/>
        <end position="383"/>
    </location>
</feature>
<keyword evidence="4" id="KW-0223">Dioxygenase</keyword>
<evidence type="ECO:0000256" key="1">
    <source>
        <dbReference type="ARBA" id="ARBA00001961"/>
    </source>
</evidence>
<dbReference type="InterPro" id="IPR001471">
    <property type="entry name" value="AP2/ERF_dom"/>
</dbReference>
<comment type="cofactor">
    <cofactor evidence="1">
        <name>L-ascorbate</name>
        <dbReference type="ChEBI" id="CHEBI:38290"/>
    </cofactor>
</comment>
<keyword evidence="10" id="KW-0539">Nucleus</keyword>
<evidence type="ECO:0000313" key="15">
    <source>
        <dbReference type="Proteomes" id="UP000239899"/>
    </source>
</evidence>
<keyword evidence="3" id="KW-0479">Metal-binding</keyword>
<sequence length="996" mass="101945">MGREKGGAAAGPPPPKWPRIAPKTDLQARSLLSEDFMIEIPGCLTKVESGKFVAAAEAVGFTHQSSRGPAFGEAFRDNHRIQFEDAALADHLWKATGLKSLLEGQLEDRDGVAVGLNPNFRIYRYSKGQRFGRHIDDSNELGGGRYTQYTLLIYLSACEGGETIFYGNRNRKLAAVAPRPGLALLHKHGDHCLDHEGAEVPRRTSLDALLKQGSLPAAAFGQASLGLGLGSQDLTGLLLDPSLLQHMQSMPRMGTGIDLDLLSSPKWKALLSWEGDAAGTCGSVPSMETAGSGDSAAPSNTAFHPAGLDGEGSPVSPGVDQRMSAAALEAAWRNAQQAQRGPLGSAGAAAAGVAVLPMAAPAPGGTSQVERRLTSSGRQQLPTKSHKAVATGEGGVFTSAYRGVTRHRLTGRFEAHYWDSSYVRPNVKKGGRTKGRQVYLGGYETELEAARAYDRAVLAYVGTSAPLNFPLEDYDDDLVWMAGRTAEEVVGILRRGSVGFARGQSQYRGVTRHHQAQRWEARIGKVVGDKYLYLGSYGSPEEAARAYDRACVKYRGAKAILNFDLSHYQNILDDPESYDPVAAAAASTAAAADAPAPSPQASFYGGSWIAGGAGGMGGASWAGGAAAGQPTSLPFPAGYFGSPSSMMAGMPPMDASSFMFLPLLQPQALAAGMQQQFGVQAVVQQAQMQSPLPSPVKQEPLYAAPSAFLPPASPATQPPAAQPALRPIRTRAAATAAATQGAGGGASGSMPPPPPVPPAGGSSGNVAGGAGLDLAELLSPLAASLLSPLGLNGSPAGWKDSPLSRLSTGQLARLLSSGLEGSGSSGLLSGLLSPVSAGSGRAATGSGSGRHRLATEGAAGTPGSAAGGSGSNSARGLTSEALSRLFSSPTSEADLFSALQWLDSLPADQLAQLAAMEAAPTVAGAGVAGNPAAAGGSGSGAASNTAAAPAASAPGAKGPVRRNNSSKGSNKYQAENCHEISSPYRSGGSAVMRSIG</sequence>
<dbReference type="SMART" id="SM00380">
    <property type="entry name" value="AP2"/>
    <property type="match status" value="2"/>
</dbReference>
<evidence type="ECO:0000313" key="14">
    <source>
        <dbReference type="EMBL" id="PRW55996.1"/>
    </source>
</evidence>
<evidence type="ECO:0000256" key="6">
    <source>
        <dbReference type="ARBA" id="ARBA00023004"/>
    </source>
</evidence>
<evidence type="ECO:0000256" key="5">
    <source>
        <dbReference type="ARBA" id="ARBA00023002"/>
    </source>
</evidence>
<dbReference type="GO" id="GO:0031418">
    <property type="term" value="F:L-ascorbic acid binding"/>
    <property type="evidence" value="ECO:0007669"/>
    <property type="project" value="InterPro"/>
</dbReference>
<dbReference type="PANTHER" id="PTHR32467:SF90">
    <property type="entry name" value="AP2-LIKE ETHYLENE-RESPONSIVE TRANSCRIPTION FACTOR AIL1"/>
    <property type="match status" value="1"/>
</dbReference>
<feature type="compositionally biased region" description="Low complexity" evidence="11">
    <location>
        <begin position="730"/>
        <end position="740"/>
    </location>
</feature>
<feature type="region of interest" description="Disordered" evidence="11">
    <location>
        <begin position="1"/>
        <end position="21"/>
    </location>
</feature>
<dbReference type="PROSITE" id="PS51032">
    <property type="entry name" value="AP2_ERF"/>
    <property type="match status" value="2"/>
</dbReference>
<evidence type="ECO:0000259" key="13">
    <source>
        <dbReference type="PROSITE" id="PS51471"/>
    </source>
</evidence>
<gene>
    <name evidence="14" type="ORF">C2E21_5173</name>
</gene>
<evidence type="ECO:0000256" key="3">
    <source>
        <dbReference type="ARBA" id="ARBA00022723"/>
    </source>
</evidence>
<dbReference type="Pfam" id="PF13640">
    <property type="entry name" value="2OG-FeII_Oxy_3"/>
    <property type="match status" value="1"/>
</dbReference>
<feature type="region of interest" description="Disordered" evidence="11">
    <location>
        <begin position="730"/>
        <end position="767"/>
    </location>
</feature>
<dbReference type="AlphaFoldDB" id="A0A2P6TPN6"/>
<evidence type="ECO:0000256" key="9">
    <source>
        <dbReference type="ARBA" id="ARBA00023163"/>
    </source>
</evidence>
<feature type="region of interest" description="Disordered" evidence="11">
    <location>
        <begin position="838"/>
        <end position="874"/>
    </location>
</feature>
<dbReference type="Gene3D" id="2.60.120.620">
    <property type="entry name" value="q2cbj1_9rhob like domain"/>
    <property type="match status" value="1"/>
</dbReference>
<dbReference type="InterPro" id="IPR005123">
    <property type="entry name" value="Oxoglu/Fe-dep_dioxygenase_dom"/>
</dbReference>
<dbReference type="InterPro" id="IPR036955">
    <property type="entry name" value="AP2/ERF_dom_sf"/>
</dbReference>